<dbReference type="KEGG" id="cbk:CLL_A3543"/>
<dbReference type="GO" id="GO:0005829">
    <property type="term" value="C:cytosol"/>
    <property type="evidence" value="ECO:0007669"/>
    <property type="project" value="TreeGrafter"/>
</dbReference>
<evidence type="ECO:0000256" key="5">
    <source>
        <dbReference type="ARBA" id="ARBA00023125"/>
    </source>
</evidence>
<dbReference type="SMART" id="SM00448">
    <property type="entry name" value="REC"/>
    <property type="match status" value="1"/>
</dbReference>
<dbReference type="InterPro" id="IPR011006">
    <property type="entry name" value="CheY-like_superfamily"/>
</dbReference>
<dbReference type="InterPro" id="IPR036388">
    <property type="entry name" value="WH-like_DNA-bd_sf"/>
</dbReference>
<keyword evidence="2 8" id="KW-0597">Phosphoprotein</keyword>
<feature type="modified residue" description="4-aspartylphosphate" evidence="8">
    <location>
        <position position="51"/>
    </location>
</feature>
<dbReference type="InterPro" id="IPR001789">
    <property type="entry name" value="Sig_transdc_resp-reg_receiver"/>
</dbReference>
<dbReference type="GO" id="GO:0000976">
    <property type="term" value="F:transcription cis-regulatory region binding"/>
    <property type="evidence" value="ECO:0007669"/>
    <property type="project" value="TreeGrafter"/>
</dbReference>
<dbReference type="FunFam" id="3.40.50.2300:FF:000001">
    <property type="entry name" value="DNA-binding response regulator PhoB"/>
    <property type="match status" value="1"/>
</dbReference>
<evidence type="ECO:0000256" key="6">
    <source>
        <dbReference type="ARBA" id="ARBA00023163"/>
    </source>
</evidence>
<evidence type="ECO:0000256" key="9">
    <source>
        <dbReference type="PROSITE-ProRule" id="PRU01091"/>
    </source>
</evidence>
<proteinExistence type="predicted"/>
<dbReference type="AlphaFoldDB" id="B2TRC2"/>
<dbReference type="Gene3D" id="3.40.50.2300">
    <property type="match status" value="1"/>
</dbReference>
<evidence type="ECO:0000256" key="3">
    <source>
        <dbReference type="ARBA" id="ARBA00023012"/>
    </source>
</evidence>
<feature type="domain" description="OmpR/PhoB-type" evidence="11">
    <location>
        <begin position="124"/>
        <end position="220"/>
    </location>
</feature>
<evidence type="ECO:0000259" key="10">
    <source>
        <dbReference type="PROSITE" id="PS50110"/>
    </source>
</evidence>
<dbReference type="CDD" id="cd00383">
    <property type="entry name" value="trans_reg_C"/>
    <property type="match status" value="1"/>
</dbReference>
<reference evidence="12" key="2">
    <citation type="submission" date="2009-08" db="EMBL/GenBank/DDBJ databases">
        <authorList>
            <person name="Shrivastava S."/>
            <person name="Brinkac L.M."/>
            <person name="Dodson R.J."/>
            <person name="Harkins D.M."/>
            <person name="Durkin A.S."/>
            <person name="Sutton G."/>
        </authorList>
    </citation>
    <scope>NUCLEOTIDE SEQUENCE</scope>
    <source>
        <strain evidence="12">Eklund 17B</strain>
    </source>
</reference>
<dbReference type="PANTHER" id="PTHR48111">
    <property type="entry name" value="REGULATOR OF RPOS"/>
    <property type="match status" value="1"/>
</dbReference>
<keyword evidence="6" id="KW-0804">Transcription</keyword>
<protein>
    <recommendedName>
        <fullName evidence="1">Stage 0 sporulation protein A homolog</fullName>
    </recommendedName>
</protein>
<dbReference type="SMART" id="SM00862">
    <property type="entry name" value="Trans_reg_C"/>
    <property type="match status" value="1"/>
</dbReference>
<feature type="DNA-binding region" description="OmpR/PhoB-type" evidence="9">
    <location>
        <begin position="124"/>
        <end position="220"/>
    </location>
</feature>
<dbReference type="GO" id="GO:0006355">
    <property type="term" value="P:regulation of DNA-templated transcription"/>
    <property type="evidence" value="ECO:0007669"/>
    <property type="project" value="InterPro"/>
</dbReference>
<dbReference type="Pfam" id="PF00486">
    <property type="entry name" value="Trans_reg_C"/>
    <property type="match status" value="1"/>
</dbReference>
<evidence type="ECO:0000256" key="8">
    <source>
        <dbReference type="PROSITE-ProRule" id="PRU00169"/>
    </source>
</evidence>
<dbReference type="SUPFAM" id="SSF52172">
    <property type="entry name" value="CheY-like"/>
    <property type="match status" value="1"/>
</dbReference>
<feature type="domain" description="Response regulatory" evidence="10">
    <location>
        <begin position="2"/>
        <end position="115"/>
    </location>
</feature>
<dbReference type="EMBL" id="CP001056">
    <property type="protein sequence ID" value="ACD22532.1"/>
    <property type="molecule type" value="Genomic_DNA"/>
</dbReference>
<dbReference type="GO" id="GO:0032993">
    <property type="term" value="C:protein-DNA complex"/>
    <property type="evidence" value="ECO:0007669"/>
    <property type="project" value="TreeGrafter"/>
</dbReference>
<dbReference type="HOGENOM" id="CLU_000445_30_4_9"/>
<evidence type="ECO:0000256" key="4">
    <source>
        <dbReference type="ARBA" id="ARBA00023015"/>
    </source>
</evidence>
<dbReference type="FunFam" id="1.10.10.10:FF:000018">
    <property type="entry name" value="DNA-binding response regulator ResD"/>
    <property type="match status" value="1"/>
</dbReference>
<dbReference type="CDD" id="cd17574">
    <property type="entry name" value="REC_OmpR"/>
    <property type="match status" value="1"/>
</dbReference>
<sequence>MKILIADDDERILRLLSDFFRFNKYEVVIVTDGEQALEKFKSQIFDLIILDVMMPIYDGWIVCKEIRKTSSVPIIILTAKDSDLDELFGFDIGADDYVSKPFKIELLLARVKRLLKNNNIKAKNNILNFKGIEVDQDKHLVKLDNRLIDLSPKEYELLIYFINNVNRVINRETLLRVIWKEEYLGDTRTVDTHINRLRNKLEYYAVDLRTIRGFGYKLGEE</sequence>
<reference evidence="12" key="1">
    <citation type="submission" date="2009-06" db="EMBL/GenBank/DDBJ databases">
        <authorList>
            <consortium name="US DOE Joint Genome Institute (JGI-PGF)"/>
            <person name="Lucas S."/>
            <person name="Copeland A."/>
            <person name="Lapidus A."/>
            <person name="Glavina del Rio T."/>
            <person name="Dalin E."/>
            <person name="Tice H."/>
            <person name="Bruce D."/>
            <person name="Goodwin L."/>
            <person name="Pitluck S."/>
            <person name="Kyrpides N."/>
            <person name="Mavromatis K."/>
            <person name="Ivanova N."/>
            <person name="Saunders E."/>
            <person name="Brettin T."/>
            <person name="Detter J.C."/>
            <person name="Han C."/>
            <person name="Larimer F."/>
            <person name="Land M."/>
            <person name="Hauser L."/>
            <person name="Markowitz V."/>
            <person name="Cheng J.-F."/>
            <person name="Hugenholtz P."/>
            <person name="Woyke T."/>
            <person name="Wu D."/>
            <person name="Gronow S."/>
            <person name="Klenk H.-P."/>
            <person name="Eisen J.A."/>
        </authorList>
    </citation>
    <scope>NUCLEOTIDE SEQUENCE</scope>
    <source>
        <strain evidence="12">Eklund 17B</strain>
    </source>
</reference>
<keyword evidence="5 9" id="KW-0238">DNA-binding</keyword>
<dbReference type="InterPro" id="IPR001867">
    <property type="entry name" value="OmpR/PhoB-type_DNA-bd"/>
</dbReference>
<name>B2TRC2_CLOBB</name>
<dbReference type="PANTHER" id="PTHR48111:SF73">
    <property type="entry name" value="ALKALINE PHOSPHATASE SYNTHESIS TRANSCRIPTIONAL REGULATORY PROTEIN PHOP"/>
    <property type="match status" value="1"/>
</dbReference>
<evidence type="ECO:0000256" key="7">
    <source>
        <dbReference type="ARBA" id="ARBA00024867"/>
    </source>
</evidence>
<keyword evidence="4" id="KW-0805">Transcription regulation</keyword>
<accession>U4PD83</accession>
<evidence type="ECO:0000256" key="2">
    <source>
        <dbReference type="ARBA" id="ARBA00022553"/>
    </source>
</evidence>
<gene>
    <name evidence="12" type="ordered locus">CLL_A3543</name>
</gene>
<dbReference type="PROSITE" id="PS50110">
    <property type="entry name" value="RESPONSE_REGULATORY"/>
    <property type="match status" value="1"/>
</dbReference>
<evidence type="ECO:0000256" key="1">
    <source>
        <dbReference type="ARBA" id="ARBA00018672"/>
    </source>
</evidence>
<dbReference type="PROSITE" id="PS51755">
    <property type="entry name" value="OMPR_PHOB"/>
    <property type="match status" value="1"/>
</dbReference>
<evidence type="ECO:0000259" key="11">
    <source>
        <dbReference type="PROSITE" id="PS51755"/>
    </source>
</evidence>
<comment type="function">
    <text evidence="7">May play the central regulatory role in sporulation. It may be an element of the effector pathway responsible for the activation of sporulation genes in response to nutritional stress. Spo0A may act in concert with spo0H (a sigma factor) to control the expression of some genes that are critical to the sporulation process.</text>
</comment>
<dbReference type="Gene3D" id="6.10.250.690">
    <property type="match status" value="1"/>
</dbReference>
<dbReference type="InterPro" id="IPR039420">
    <property type="entry name" value="WalR-like"/>
</dbReference>
<keyword evidence="3" id="KW-0902">Two-component regulatory system</keyword>
<evidence type="ECO:0000313" key="12">
    <source>
        <dbReference type="EMBL" id="ACD22532.1"/>
    </source>
</evidence>
<accession>B2TRC2</accession>
<organism evidence="12">
    <name type="scientific">Clostridium botulinum (strain Eklund 17B / Type B)</name>
    <dbReference type="NCBI Taxonomy" id="935198"/>
    <lineage>
        <taxon>Bacteria</taxon>
        <taxon>Bacillati</taxon>
        <taxon>Bacillota</taxon>
        <taxon>Clostridia</taxon>
        <taxon>Eubacteriales</taxon>
        <taxon>Clostridiaceae</taxon>
        <taxon>Clostridium</taxon>
    </lineage>
</organism>
<dbReference type="Pfam" id="PF00072">
    <property type="entry name" value="Response_reg"/>
    <property type="match status" value="1"/>
</dbReference>
<dbReference type="Gene3D" id="1.10.10.10">
    <property type="entry name" value="Winged helix-like DNA-binding domain superfamily/Winged helix DNA-binding domain"/>
    <property type="match status" value="1"/>
</dbReference>
<dbReference type="PATRIC" id="fig|935198.13.peg.3476"/>
<dbReference type="GO" id="GO:0000156">
    <property type="term" value="F:phosphorelay response regulator activity"/>
    <property type="evidence" value="ECO:0007669"/>
    <property type="project" value="TreeGrafter"/>
</dbReference>